<evidence type="ECO:0000256" key="1">
    <source>
        <dbReference type="ARBA" id="ARBA00007963"/>
    </source>
</evidence>
<dbReference type="PANTHER" id="PTHR12682">
    <property type="entry name" value="ARCHEASE"/>
    <property type="match status" value="1"/>
</dbReference>
<evidence type="ECO:0000256" key="2">
    <source>
        <dbReference type="ARBA" id="ARBA00022694"/>
    </source>
</evidence>
<dbReference type="InterPro" id="IPR023572">
    <property type="entry name" value="Archease_dom"/>
</dbReference>
<name>A0ABZ1CMW4_9PROT</name>
<protein>
    <submittedName>
        <fullName evidence="6">Archease</fullName>
    </submittedName>
</protein>
<dbReference type="InterPro" id="IPR036820">
    <property type="entry name" value="Archease_dom_sf"/>
</dbReference>
<keyword evidence="7" id="KW-1185">Reference proteome</keyword>
<evidence type="ECO:0000313" key="7">
    <source>
        <dbReference type="Proteomes" id="UP001334732"/>
    </source>
</evidence>
<evidence type="ECO:0000256" key="4">
    <source>
        <dbReference type="ARBA" id="ARBA00022837"/>
    </source>
</evidence>
<dbReference type="Proteomes" id="UP001334732">
    <property type="component" value="Chromosome"/>
</dbReference>
<keyword evidence="4" id="KW-0106">Calcium</keyword>
<keyword evidence="2" id="KW-0819">tRNA processing</keyword>
<evidence type="ECO:0000256" key="3">
    <source>
        <dbReference type="ARBA" id="ARBA00022723"/>
    </source>
</evidence>
<dbReference type="InterPro" id="IPR002804">
    <property type="entry name" value="Archease"/>
</dbReference>
<dbReference type="Pfam" id="PF01951">
    <property type="entry name" value="Archease"/>
    <property type="match status" value="1"/>
</dbReference>
<accession>A0ABZ1CMW4</accession>
<sequence>MFQARAEAVGALRPHWQHFPHGADIGVRGIGPTLAAAFEQAALAMTAVVTDPAGVVPREAVDVQCEAPDNEMLLVDWLNALVLEMAARHMLFARFEVNLEGHRLHGTAWGETVDPARHQPAVEIKGATYTELRVREDESDRWLAQCVVDV</sequence>
<comment type="similarity">
    <text evidence="1">Belongs to the archease family.</text>
</comment>
<proteinExistence type="inferred from homology"/>
<organism evidence="6 7">
    <name type="scientific">Thiobacillus sedimenti</name>
    <dbReference type="NCBI Taxonomy" id="3110231"/>
    <lineage>
        <taxon>Bacteria</taxon>
        <taxon>Pseudomonadati</taxon>
        <taxon>Pseudomonadota</taxon>
        <taxon>Betaproteobacteria</taxon>
        <taxon>Nitrosomonadales</taxon>
        <taxon>Thiobacillaceae</taxon>
        <taxon>Thiobacillus</taxon>
    </lineage>
</organism>
<dbReference type="EMBL" id="CP141769">
    <property type="protein sequence ID" value="WRS40739.1"/>
    <property type="molecule type" value="Genomic_DNA"/>
</dbReference>
<evidence type="ECO:0000259" key="5">
    <source>
        <dbReference type="Pfam" id="PF01951"/>
    </source>
</evidence>
<keyword evidence="3" id="KW-0479">Metal-binding</keyword>
<dbReference type="SUPFAM" id="SSF69819">
    <property type="entry name" value="MTH1598-like"/>
    <property type="match status" value="1"/>
</dbReference>
<evidence type="ECO:0000313" key="6">
    <source>
        <dbReference type="EMBL" id="WRS40739.1"/>
    </source>
</evidence>
<dbReference type="Gene3D" id="3.55.10.10">
    <property type="entry name" value="Archease domain"/>
    <property type="match status" value="1"/>
</dbReference>
<gene>
    <name evidence="6" type="ORF">VA613_12560</name>
</gene>
<dbReference type="PANTHER" id="PTHR12682:SF11">
    <property type="entry name" value="PROTEIN ARCHEASE"/>
    <property type="match status" value="1"/>
</dbReference>
<reference evidence="6 7" key="1">
    <citation type="submission" date="2023-12" db="EMBL/GenBank/DDBJ databases">
        <title>Thiobacillus sedimentum sp. nov., a chemolithoautotrophic sulfur-oxidizing bacterium isolated from freshwater sediment.</title>
        <authorList>
            <person name="Luo J."/>
            <person name="Dai C."/>
        </authorList>
    </citation>
    <scope>NUCLEOTIDE SEQUENCE [LARGE SCALE GENOMIC DNA]</scope>
    <source>
        <strain evidence="6 7">SCUT-2</strain>
    </source>
</reference>
<feature type="domain" description="Archease" evidence="5">
    <location>
        <begin position="16"/>
        <end position="150"/>
    </location>
</feature>